<dbReference type="AlphaFoldDB" id="W3WG57"/>
<dbReference type="InParanoid" id="W3WG57"/>
<dbReference type="KEGG" id="pfy:PFICI_15297"/>
<protein>
    <submittedName>
        <fullName evidence="1">Uncharacterized protein</fullName>
    </submittedName>
</protein>
<dbReference type="OrthoDB" id="10335785at2759"/>
<gene>
    <name evidence="1" type="ORF">PFICI_15297</name>
</gene>
<organism evidence="1 2">
    <name type="scientific">Pestalotiopsis fici (strain W106-1 / CGMCC3.15140)</name>
    <dbReference type="NCBI Taxonomy" id="1229662"/>
    <lineage>
        <taxon>Eukaryota</taxon>
        <taxon>Fungi</taxon>
        <taxon>Dikarya</taxon>
        <taxon>Ascomycota</taxon>
        <taxon>Pezizomycotina</taxon>
        <taxon>Sordariomycetes</taxon>
        <taxon>Xylariomycetidae</taxon>
        <taxon>Amphisphaeriales</taxon>
        <taxon>Sporocadaceae</taxon>
        <taxon>Pestalotiopsis</taxon>
    </lineage>
</organism>
<evidence type="ECO:0000313" key="2">
    <source>
        <dbReference type="Proteomes" id="UP000030651"/>
    </source>
</evidence>
<keyword evidence="2" id="KW-1185">Reference proteome</keyword>
<evidence type="ECO:0000313" key="1">
    <source>
        <dbReference type="EMBL" id="ETS72905.1"/>
    </source>
</evidence>
<dbReference type="RefSeq" id="XP_007842069.1">
    <property type="nucleotide sequence ID" value="XM_007843878.1"/>
</dbReference>
<reference evidence="2" key="1">
    <citation type="journal article" date="2015" name="BMC Genomics">
        <title>Genomic and transcriptomic analysis of the endophytic fungus Pestalotiopsis fici reveals its lifestyle and high potential for synthesis of natural products.</title>
        <authorList>
            <person name="Wang X."/>
            <person name="Zhang X."/>
            <person name="Liu L."/>
            <person name="Xiang M."/>
            <person name="Wang W."/>
            <person name="Sun X."/>
            <person name="Che Y."/>
            <person name="Guo L."/>
            <person name="Liu G."/>
            <person name="Guo L."/>
            <person name="Wang C."/>
            <person name="Yin W.B."/>
            <person name="Stadler M."/>
            <person name="Zhang X."/>
            <person name="Liu X."/>
        </authorList>
    </citation>
    <scope>NUCLEOTIDE SEQUENCE [LARGE SCALE GENOMIC DNA]</scope>
    <source>
        <strain evidence="2">W106-1 / CGMCC3.15140</strain>
    </source>
</reference>
<accession>W3WG57</accession>
<name>W3WG57_PESFW</name>
<dbReference type="Proteomes" id="UP000030651">
    <property type="component" value="Unassembled WGS sequence"/>
</dbReference>
<proteinExistence type="predicted"/>
<sequence length="134" mass="15190">MGSHQSRESHAAPEALPGHMGVTLLHLLKTAAKLKRDVKFSLWYPVMLELQDFANVLDDLVMDGHGSYFSEKLMADEFMKDRNSDYASDASTDRALQEIGQQLPPHDDMLTAEVQKLVDGEWMKFTAAVVRRIW</sequence>
<dbReference type="HOGENOM" id="CLU_1896941_0_0_1"/>
<dbReference type="GeneID" id="19280310"/>
<dbReference type="EMBL" id="KI912125">
    <property type="protein sequence ID" value="ETS72905.1"/>
    <property type="molecule type" value="Genomic_DNA"/>
</dbReference>